<reference evidence="2 3" key="1">
    <citation type="submission" date="2014-12" db="EMBL/GenBank/DDBJ databases">
        <title>Genome assembly of Enhygromyxa salina DSM 15201.</title>
        <authorList>
            <person name="Sharma G."/>
            <person name="Subramanian S."/>
        </authorList>
    </citation>
    <scope>NUCLEOTIDE SEQUENCE [LARGE SCALE GENOMIC DNA]</scope>
    <source>
        <strain evidence="2 3">DSM 15201</strain>
    </source>
</reference>
<protein>
    <submittedName>
        <fullName evidence="2">Polysaccharide deacetylase</fullName>
    </submittedName>
</protein>
<evidence type="ECO:0000313" key="3">
    <source>
        <dbReference type="Proteomes" id="UP000031599"/>
    </source>
</evidence>
<accession>A0A0C2CLP3</accession>
<dbReference type="InterPro" id="IPR022560">
    <property type="entry name" value="DUF3473"/>
</dbReference>
<feature type="domain" description="NodB homology" evidence="1">
    <location>
        <begin position="24"/>
        <end position="284"/>
    </location>
</feature>
<evidence type="ECO:0000259" key="1">
    <source>
        <dbReference type="PROSITE" id="PS51677"/>
    </source>
</evidence>
<sequence>MRNLLSIDLEDWFCVSNFDDLLGREVWDACELRVVDSTKRLLDLFDRRGVQATFFVLGWIAERAPQLIREVAAAGHEIACHGYHHHRLGYLDPQRLDADLGKAMPLLRELAGAPILGYRAPSFSLTQQTMWAVPVLERHGLRWDSSVFPFGGHPEYGIADAPLHPYKIGEHLLELPMSVVEFGGRRLPCTGGGYFRLYPYELSAALIRRCHRAGRPAIFYAHPWEFDPEQPRMPLSAVKRFRHYNNLGKTLARLERLLTEFEWGPMGPWATNVAKARTRAEQAA</sequence>
<dbReference type="InterPro" id="IPR045235">
    <property type="entry name" value="PuuE_HpPgdA-like"/>
</dbReference>
<dbReference type="GO" id="GO:0016810">
    <property type="term" value="F:hydrolase activity, acting on carbon-nitrogen (but not peptide) bonds"/>
    <property type="evidence" value="ECO:0007669"/>
    <property type="project" value="InterPro"/>
</dbReference>
<dbReference type="EMBL" id="JMCC02000147">
    <property type="protein sequence ID" value="KIG12156.1"/>
    <property type="molecule type" value="Genomic_DNA"/>
</dbReference>
<dbReference type="InterPro" id="IPR014344">
    <property type="entry name" value="XrtA_polysacc_deacetyl"/>
</dbReference>
<dbReference type="GO" id="GO:0005975">
    <property type="term" value="P:carbohydrate metabolic process"/>
    <property type="evidence" value="ECO:0007669"/>
    <property type="project" value="InterPro"/>
</dbReference>
<gene>
    <name evidence="2" type="ORF">DB30_01839</name>
</gene>
<dbReference type="PANTHER" id="PTHR47561:SF1">
    <property type="entry name" value="POLYSACCHARIDE DEACETYLASE FAMILY PROTEIN (AFU_ORTHOLOGUE AFUA_6G05030)"/>
    <property type="match status" value="1"/>
</dbReference>
<dbReference type="Proteomes" id="UP000031599">
    <property type="component" value="Unassembled WGS sequence"/>
</dbReference>
<dbReference type="CDD" id="cd10941">
    <property type="entry name" value="CE4_PuuE_HpPgdA_like_2"/>
    <property type="match status" value="1"/>
</dbReference>
<dbReference type="SUPFAM" id="SSF88713">
    <property type="entry name" value="Glycoside hydrolase/deacetylase"/>
    <property type="match status" value="1"/>
</dbReference>
<dbReference type="PROSITE" id="PS51677">
    <property type="entry name" value="NODB"/>
    <property type="match status" value="1"/>
</dbReference>
<evidence type="ECO:0000313" key="2">
    <source>
        <dbReference type="EMBL" id="KIG12156.1"/>
    </source>
</evidence>
<dbReference type="Pfam" id="PF11959">
    <property type="entry name" value="DUF3473"/>
    <property type="match status" value="1"/>
</dbReference>
<dbReference type="AlphaFoldDB" id="A0A0C2CLP3"/>
<dbReference type="InterPro" id="IPR011330">
    <property type="entry name" value="Glyco_hydro/deAcase_b/a-brl"/>
</dbReference>
<dbReference type="Gene3D" id="3.20.20.370">
    <property type="entry name" value="Glycoside hydrolase/deacetylase"/>
    <property type="match status" value="1"/>
</dbReference>
<dbReference type="Pfam" id="PF01522">
    <property type="entry name" value="Polysacc_deac_1"/>
    <property type="match status" value="1"/>
</dbReference>
<proteinExistence type="predicted"/>
<name>A0A0C2CLP3_9BACT</name>
<comment type="caution">
    <text evidence="2">The sequence shown here is derived from an EMBL/GenBank/DDBJ whole genome shotgun (WGS) entry which is preliminary data.</text>
</comment>
<dbReference type="NCBIfam" id="TIGR03006">
    <property type="entry name" value="pepcterm_polyde"/>
    <property type="match status" value="1"/>
</dbReference>
<dbReference type="PANTHER" id="PTHR47561">
    <property type="entry name" value="POLYSACCHARIDE DEACETYLASE FAMILY PROTEIN (AFU_ORTHOLOGUE AFUA_6G05030)"/>
    <property type="match status" value="1"/>
</dbReference>
<dbReference type="InterPro" id="IPR002509">
    <property type="entry name" value="NODB_dom"/>
</dbReference>
<organism evidence="2 3">
    <name type="scientific">Enhygromyxa salina</name>
    <dbReference type="NCBI Taxonomy" id="215803"/>
    <lineage>
        <taxon>Bacteria</taxon>
        <taxon>Pseudomonadati</taxon>
        <taxon>Myxococcota</taxon>
        <taxon>Polyangia</taxon>
        <taxon>Nannocystales</taxon>
        <taxon>Nannocystaceae</taxon>
        <taxon>Enhygromyxa</taxon>
    </lineage>
</organism>
<dbReference type="RefSeq" id="WP_052558216.1">
    <property type="nucleotide sequence ID" value="NZ_JMCC02000147.1"/>
</dbReference>